<sequence>MKQFKKPTKTNFEIFQRENGSYTVIERDKDGVICGEWQGDHTLQKTSQHLIVMHDSEQNLDFNYQVWFVVKSNPDLVHTIEADNLAEAKKIISGIIRIQSLGLSLEVLKIGLKAMYLEGYEEVLGETGAPYVLDIISEVTNLYSIPVSKVTHLYHHNTSKLDLRKGDKVIIINNHNLPLSDREKVWTCASESFISENGEAVHLEGMEPYVLVRYLDLAM</sequence>
<evidence type="ECO:0000313" key="1">
    <source>
        <dbReference type="EMBL" id="PKF35492.1"/>
    </source>
</evidence>
<gene>
    <name evidence="1" type="ORF">CW311_04170</name>
</gene>
<comment type="caution">
    <text evidence="1">The sequence shown here is derived from an EMBL/GenBank/DDBJ whole genome shotgun (WGS) entry which is preliminary data.</text>
</comment>
<dbReference type="Proteomes" id="UP000233553">
    <property type="component" value="Unassembled WGS sequence"/>
</dbReference>
<protein>
    <submittedName>
        <fullName evidence="1">Uncharacterized protein</fullName>
    </submittedName>
</protein>
<evidence type="ECO:0000313" key="2">
    <source>
        <dbReference type="Proteomes" id="UP000233553"/>
    </source>
</evidence>
<name>A0A2N0WI63_9GAMM</name>
<dbReference type="AlphaFoldDB" id="A0A2N0WI63"/>
<reference evidence="1 2" key="1">
    <citation type="submission" date="2017-12" db="EMBL/GenBank/DDBJ databases">
        <title>Draft Genome sequences of multiple microbial strains isolated from spacecraft associated surfaces.</title>
        <authorList>
            <person name="Seuylemezian A."/>
            <person name="Vaishampayan P."/>
            <person name="Venkateswaran K."/>
        </authorList>
    </citation>
    <scope>NUCLEOTIDE SEQUENCE [LARGE SCALE GENOMIC DNA]</scope>
    <source>
        <strain evidence="1 2">2P01AA</strain>
    </source>
</reference>
<accession>A0A2N0WI63</accession>
<organism evidence="1 2">
    <name type="scientific">Acinetobacter proteolyticus</name>
    <dbReference type="NCBI Taxonomy" id="1776741"/>
    <lineage>
        <taxon>Bacteria</taxon>
        <taxon>Pseudomonadati</taxon>
        <taxon>Pseudomonadota</taxon>
        <taxon>Gammaproteobacteria</taxon>
        <taxon>Moraxellales</taxon>
        <taxon>Moraxellaceae</taxon>
        <taxon>Acinetobacter</taxon>
    </lineage>
</organism>
<dbReference type="EMBL" id="PISJ01000005">
    <property type="protein sequence ID" value="PKF35492.1"/>
    <property type="molecule type" value="Genomic_DNA"/>
</dbReference>
<proteinExistence type="predicted"/>
<dbReference type="RefSeq" id="WP_101235713.1">
    <property type="nucleotide sequence ID" value="NZ_PISJ01000005.1"/>
</dbReference>